<dbReference type="InterPro" id="IPR031825">
    <property type="entry name" value="RXLR"/>
</dbReference>
<keyword evidence="8" id="KW-1185">Reference proteome</keyword>
<keyword evidence="3 5" id="KW-0964">Secreted</keyword>
<comment type="caution">
    <text evidence="7">The sequence shown here is derived from an EMBL/GenBank/DDBJ whole genome shotgun (WGS) entry which is preliminary data.</text>
</comment>
<comment type="similarity">
    <text evidence="2 5">Belongs to the RxLR effector family.</text>
</comment>
<dbReference type="InterPro" id="IPR040786">
    <property type="entry name" value="RXLR_WY"/>
</dbReference>
<dbReference type="Pfam" id="PF18634">
    <property type="entry name" value="RXLR_WY"/>
    <property type="match status" value="1"/>
</dbReference>
<proteinExistence type="inferred from homology"/>
<feature type="signal peptide" evidence="5">
    <location>
        <begin position="1"/>
        <end position="19"/>
    </location>
</feature>
<reference evidence="8" key="1">
    <citation type="submission" date="2017-03" db="EMBL/GenBank/DDBJ databases">
        <title>Phytopthora megakarya and P. palmivora, two closely related causual agents of cacao black pod achieved similar genome size and gene model numbers by different mechanisms.</title>
        <authorList>
            <person name="Ali S."/>
            <person name="Shao J."/>
            <person name="Larry D.J."/>
            <person name="Kronmiller B."/>
            <person name="Shen D."/>
            <person name="Strem M.D."/>
            <person name="Melnick R.L."/>
            <person name="Guiltinan M.J."/>
            <person name="Tyler B.M."/>
            <person name="Meinhardt L.W."/>
            <person name="Bailey B.A."/>
        </authorList>
    </citation>
    <scope>NUCLEOTIDE SEQUENCE [LARGE SCALE GENOMIC DNA]</scope>
    <source>
        <strain evidence="8">zdho120</strain>
    </source>
</reference>
<dbReference type="Pfam" id="PF16810">
    <property type="entry name" value="RXLR"/>
    <property type="match status" value="1"/>
</dbReference>
<evidence type="ECO:0000313" key="8">
    <source>
        <dbReference type="Proteomes" id="UP000198211"/>
    </source>
</evidence>
<evidence type="ECO:0000256" key="4">
    <source>
        <dbReference type="ARBA" id="ARBA00022729"/>
    </source>
</evidence>
<gene>
    <name evidence="7" type="ORF">PHMEG_00025377</name>
</gene>
<dbReference type="Proteomes" id="UP000198211">
    <property type="component" value="Unassembled WGS sequence"/>
</dbReference>
<feature type="chain" id="PRO_5044994488" description="RxLR effector protein" evidence="5">
    <location>
        <begin position="20"/>
        <end position="215"/>
    </location>
</feature>
<feature type="domain" description="RXLR phytopathogen effector protein WY-domain" evidence="6">
    <location>
        <begin position="131"/>
        <end position="177"/>
    </location>
</feature>
<comment type="function">
    <text evidence="5">Effector that suppresses plant defense responses during pathogen infection.</text>
</comment>
<name>A0A225VDE2_9STRA</name>
<accession>A0A225VDE2</accession>
<evidence type="ECO:0000256" key="1">
    <source>
        <dbReference type="ARBA" id="ARBA00004613"/>
    </source>
</evidence>
<dbReference type="OrthoDB" id="110905at2759"/>
<organism evidence="7 8">
    <name type="scientific">Phytophthora megakarya</name>
    <dbReference type="NCBI Taxonomy" id="4795"/>
    <lineage>
        <taxon>Eukaryota</taxon>
        <taxon>Sar</taxon>
        <taxon>Stramenopiles</taxon>
        <taxon>Oomycota</taxon>
        <taxon>Peronosporomycetes</taxon>
        <taxon>Peronosporales</taxon>
        <taxon>Peronosporaceae</taxon>
        <taxon>Phytophthora</taxon>
    </lineage>
</organism>
<evidence type="ECO:0000256" key="3">
    <source>
        <dbReference type="ARBA" id="ARBA00022525"/>
    </source>
</evidence>
<comment type="subcellular location">
    <subcellularLocation>
        <location evidence="1 5">Secreted</location>
    </subcellularLocation>
</comment>
<sequence length="215" mass="24718">MRFLLLLVVATIIISVASGLEQHTTSKTTGLTRSFDTAATTKRSLRTTKTEAVTLPGTDDGIYSEERVNFQGMATGLSEKIKKLLQKLSDMFFRIRGKTPNNVLNRLVASKSWEGNENQKLLEWFRFVERYRKVKEFPDAEMYALLKPIQTESQLATLFQSMKSIPDLKNMGETMQMYQFKLWKDRKETLKSVKKLLGHKTTSTQEIYKAFKETA</sequence>
<evidence type="ECO:0000259" key="6">
    <source>
        <dbReference type="Pfam" id="PF18634"/>
    </source>
</evidence>
<comment type="domain">
    <text evidence="5">The RxLR-dEER motif acts to carry the protein into the host cell cytoplasm through binding to cell surface phosphatidylinositol-3-phosphate.</text>
</comment>
<evidence type="ECO:0000256" key="2">
    <source>
        <dbReference type="ARBA" id="ARBA00010400"/>
    </source>
</evidence>
<evidence type="ECO:0000256" key="5">
    <source>
        <dbReference type="RuleBase" id="RU367124"/>
    </source>
</evidence>
<dbReference type="EMBL" id="NBNE01005817">
    <property type="protein sequence ID" value="OWZ02969.1"/>
    <property type="molecule type" value="Genomic_DNA"/>
</dbReference>
<keyword evidence="4 5" id="KW-0732">Signal</keyword>
<protein>
    <recommendedName>
        <fullName evidence="5">RxLR effector protein</fullName>
    </recommendedName>
</protein>
<dbReference type="AlphaFoldDB" id="A0A225VDE2"/>
<evidence type="ECO:0000313" key="7">
    <source>
        <dbReference type="EMBL" id="OWZ02969.1"/>
    </source>
</evidence>